<dbReference type="InterPro" id="IPR010359">
    <property type="entry name" value="IrrE_HExxH"/>
</dbReference>
<dbReference type="EMBL" id="AFBQ01000053">
    <property type="protein sequence ID" value="EHY32148.1"/>
    <property type="molecule type" value="Genomic_DNA"/>
</dbReference>
<accession>H3KCK2</accession>
<dbReference type="Proteomes" id="UP000004956">
    <property type="component" value="Unassembled WGS sequence"/>
</dbReference>
<dbReference type="OrthoDB" id="9794834at2"/>
<dbReference type="Pfam" id="PF06114">
    <property type="entry name" value="Peptidase_M78"/>
    <property type="match status" value="1"/>
</dbReference>
<evidence type="ECO:0000259" key="1">
    <source>
        <dbReference type="Pfam" id="PF06114"/>
    </source>
</evidence>
<dbReference type="HOGENOM" id="CLU_2119882_0_0_4"/>
<gene>
    <name evidence="2" type="ORF">HMPREF9440_00455</name>
</gene>
<dbReference type="Gene3D" id="1.10.10.2910">
    <property type="match status" value="1"/>
</dbReference>
<evidence type="ECO:0000313" key="3">
    <source>
        <dbReference type="Proteomes" id="UP000004956"/>
    </source>
</evidence>
<comment type="caution">
    <text evidence="2">The sequence shown here is derived from an EMBL/GenBank/DDBJ whole genome shotgun (WGS) entry which is preliminary data.</text>
</comment>
<protein>
    <recommendedName>
        <fullName evidence="1">IrrE N-terminal-like domain-containing protein</fullName>
    </recommendedName>
</protein>
<proteinExistence type="predicted"/>
<reference evidence="2 3" key="1">
    <citation type="submission" date="2011-11" db="EMBL/GenBank/DDBJ databases">
        <authorList>
            <person name="Weinstock G."/>
            <person name="Sodergren E."/>
            <person name="Clifton S."/>
            <person name="Fulton L."/>
            <person name="Fulton B."/>
            <person name="Courtney L."/>
            <person name="Fronick C."/>
            <person name="Harrison M."/>
            <person name="Strong C."/>
            <person name="Farmer C."/>
            <person name="Delahaunty K."/>
            <person name="Markovic C."/>
            <person name="Hall O."/>
            <person name="Minx P."/>
            <person name="Tomlinson C."/>
            <person name="Mitreva M."/>
            <person name="Hou S."/>
            <person name="Chen J."/>
            <person name="Wollam A."/>
            <person name="Pepin K.H."/>
            <person name="Johnson M."/>
            <person name="Bhonagiri V."/>
            <person name="Zhang X."/>
            <person name="Suruliraj S."/>
            <person name="Warren W."/>
            <person name="Chinwalla A."/>
            <person name="Mardis E.R."/>
            <person name="Wilson R.K."/>
        </authorList>
    </citation>
    <scope>NUCLEOTIDE SEQUENCE [LARGE SCALE GENOMIC DNA]</scope>
    <source>
        <strain evidence="2 3">YIT 11816</strain>
    </source>
</reference>
<name>H3KCK2_9BURK</name>
<organism evidence="2 3">
    <name type="scientific">Sutterella parvirubra YIT 11816</name>
    <dbReference type="NCBI Taxonomy" id="762967"/>
    <lineage>
        <taxon>Bacteria</taxon>
        <taxon>Pseudomonadati</taxon>
        <taxon>Pseudomonadota</taxon>
        <taxon>Betaproteobacteria</taxon>
        <taxon>Burkholderiales</taxon>
        <taxon>Sutterellaceae</taxon>
        <taxon>Sutterella</taxon>
    </lineage>
</organism>
<sequence length="114" mass="12796">MGLMSSSLERDDKIICLNADACPEHRRFAVARELGRWCLGFSRRASASELERLAVDPDEECRADQFALELLMPGIAVKAMMEIHRVRDPVAHRKAFGVSSLALYARLDALGYFL</sequence>
<dbReference type="AlphaFoldDB" id="H3KCK2"/>
<feature type="domain" description="IrrE N-terminal-like" evidence="1">
    <location>
        <begin position="10"/>
        <end position="107"/>
    </location>
</feature>
<dbReference type="PATRIC" id="fig|762967.3.peg.380"/>
<keyword evidence="3" id="KW-1185">Reference proteome</keyword>
<evidence type="ECO:0000313" key="2">
    <source>
        <dbReference type="EMBL" id="EHY32148.1"/>
    </source>
</evidence>